<feature type="domain" description="F-box" evidence="4">
    <location>
        <begin position="1"/>
        <end position="45"/>
    </location>
</feature>
<dbReference type="GO" id="GO:0005737">
    <property type="term" value="C:cytoplasm"/>
    <property type="evidence" value="ECO:0007669"/>
    <property type="project" value="TreeGrafter"/>
</dbReference>
<name>A0A0B8N4F8_TALPI</name>
<keyword evidence="2 3" id="KW-0040">ANK repeat</keyword>
<evidence type="ECO:0000259" key="4">
    <source>
        <dbReference type="PROSITE" id="PS50181"/>
    </source>
</evidence>
<accession>A0A0B8N4F8</accession>
<feature type="repeat" description="ANK" evidence="3">
    <location>
        <begin position="415"/>
        <end position="442"/>
    </location>
</feature>
<dbReference type="InterPro" id="IPR002110">
    <property type="entry name" value="Ankyrin_rpt"/>
</dbReference>
<feature type="repeat" description="ANK" evidence="3">
    <location>
        <begin position="147"/>
        <end position="175"/>
    </location>
</feature>
<sequence>MSLLQLPPEIILLIAHYLSESNLARLLQVHRFLYNLLHPLLYQRHLQGETREEGLFRCTVAGNVAGVEHFLHYGANVNALMEVNYSRPSRRGDNADLQLWYKVKKPLVDVATTTTRKKVPPFRPQQGDDVQAWLIIAPNNPFWPYHGAQTPLNIAANMGNDALVSLLLRHGASVHGFLNGGQRILQPAAVDAIISGHESTVRLLLEHSTPFQDPNMDQGGLFLLDNGADICLANGHADHLEGDNGCLLDQAIQHGTIDTLRLLLDRGLEISPPKFFRHTIGRCTIDVVRLLLEHGYVPDIDTLASVVRLRRKDILQLFIDTGVDINMKNENGKTLLHTAILRCRQVQNGAVETTVIGCYWGRPQPLKRKLLRKIEPVPQQFSARCVNDDAERCTPEDIVRCLIRGDADLNAMTAQGHTPLALAENSAIPSSVLQLLVDSGAT</sequence>
<dbReference type="Proteomes" id="UP000053095">
    <property type="component" value="Unassembled WGS sequence"/>
</dbReference>
<dbReference type="PROSITE" id="PS50181">
    <property type="entry name" value="FBOX"/>
    <property type="match status" value="1"/>
</dbReference>
<dbReference type="SUPFAM" id="SSF48403">
    <property type="entry name" value="Ankyrin repeat"/>
    <property type="match status" value="1"/>
</dbReference>
<dbReference type="Pfam" id="PF13637">
    <property type="entry name" value="Ank_4"/>
    <property type="match status" value="1"/>
</dbReference>
<evidence type="ECO:0000256" key="2">
    <source>
        <dbReference type="ARBA" id="ARBA00023043"/>
    </source>
</evidence>
<keyword evidence="1" id="KW-0677">Repeat</keyword>
<dbReference type="Pfam" id="PF00023">
    <property type="entry name" value="Ank"/>
    <property type="match status" value="1"/>
</dbReference>
<dbReference type="InterPro" id="IPR036770">
    <property type="entry name" value="Ankyrin_rpt-contain_sf"/>
</dbReference>
<dbReference type="EMBL" id="DF933839">
    <property type="protein sequence ID" value="GAM42088.1"/>
    <property type="molecule type" value="Genomic_DNA"/>
</dbReference>
<proteinExistence type="predicted"/>
<keyword evidence="6" id="KW-1185">Reference proteome</keyword>
<dbReference type="PROSITE" id="PS50088">
    <property type="entry name" value="ANK_REPEAT"/>
    <property type="match status" value="2"/>
</dbReference>
<organism evidence="5 6">
    <name type="scientific">Talaromyces pinophilus</name>
    <name type="common">Penicillium pinophilum</name>
    <dbReference type="NCBI Taxonomy" id="128442"/>
    <lineage>
        <taxon>Eukaryota</taxon>
        <taxon>Fungi</taxon>
        <taxon>Dikarya</taxon>
        <taxon>Ascomycota</taxon>
        <taxon>Pezizomycotina</taxon>
        <taxon>Eurotiomycetes</taxon>
        <taxon>Eurotiomycetidae</taxon>
        <taxon>Eurotiales</taxon>
        <taxon>Trichocomaceae</taxon>
        <taxon>Talaromyces</taxon>
        <taxon>Talaromyces sect. Talaromyces</taxon>
    </lineage>
</organism>
<evidence type="ECO:0000313" key="5">
    <source>
        <dbReference type="EMBL" id="GAM42088.1"/>
    </source>
</evidence>
<dbReference type="PANTHER" id="PTHR24189:SF71">
    <property type="entry name" value="ANKYRIN REPEAT DOMAIN 39"/>
    <property type="match status" value="1"/>
</dbReference>
<dbReference type="SMART" id="SM00248">
    <property type="entry name" value="ANK"/>
    <property type="match status" value="5"/>
</dbReference>
<dbReference type="GO" id="GO:0005634">
    <property type="term" value="C:nucleus"/>
    <property type="evidence" value="ECO:0007669"/>
    <property type="project" value="TreeGrafter"/>
</dbReference>
<evidence type="ECO:0000256" key="1">
    <source>
        <dbReference type="ARBA" id="ARBA00022737"/>
    </source>
</evidence>
<evidence type="ECO:0000256" key="3">
    <source>
        <dbReference type="PROSITE-ProRule" id="PRU00023"/>
    </source>
</evidence>
<dbReference type="SUPFAM" id="SSF81383">
    <property type="entry name" value="F-box domain"/>
    <property type="match status" value="1"/>
</dbReference>
<dbReference type="PANTHER" id="PTHR24189">
    <property type="entry name" value="MYOTROPHIN"/>
    <property type="match status" value="1"/>
</dbReference>
<dbReference type="InterPro" id="IPR050745">
    <property type="entry name" value="Multifunctional_regulatory"/>
</dbReference>
<dbReference type="PROSITE" id="PS50297">
    <property type="entry name" value="ANK_REP_REGION"/>
    <property type="match status" value="2"/>
</dbReference>
<dbReference type="InterPro" id="IPR036047">
    <property type="entry name" value="F-box-like_dom_sf"/>
</dbReference>
<reference evidence="6" key="1">
    <citation type="journal article" date="2015" name="Genome Announc.">
        <title>Draft genome sequence of Talaromyces cellulolyticus strain Y-94, a source of lignocellulosic biomass-degrading enzymes.</title>
        <authorList>
            <person name="Fujii T."/>
            <person name="Koike H."/>
            <person name="Sawayama S."/>
            <person name="Yano S."/>
            <person name="Inoue H."/>
        </authorList>
    </citation>
    <scope>NUCLEOTIDE SEQUENCE [LARGE SCALE GENOMIC DNA]</scope>
    <source>
        <strain evidence="6">Y-94</strain>
    </source>
</reference>
<dbReference type="AlphaFoldDB" id="A0A0B8N4F8"/>
<evidence type="ECO:0000313" key="6">
    <source>
        <dbReference type="Proteomes" id="UP000053095"/>
    </source>
</evidence>
<dbReference type="Pfam" id="PF12937">
    <property type="entry name" value="F-box-like"/>
    <property type="match status" value="1"/>
</dbReference>
<gene>
    <name evidence="5" type="ORF">TCE0_043r15745</name>
</gene>
<protein>
    <submittedName>
        <fullName evidence="5">Ankyrin repeat-containing protein</fullName>
    </submittedName>
</protein>
<dbReference type="Gene3D" id="1.25.40.20">
    <property type="entry name" value="Ankyrin repeat-containing domain"/>
    <property type="match status" value="3"/>
</dbReference>
<dbReference type="InterPro" id="IPR001810">
    <property type="entry name" value="F-box_dom"/>
</dbReference>